<dbReference type="SUPFAM" id="SSF55073">
    <property type="entry name" value="Nucleotide cyclase"/>
    <property type="match status" value="1"/>
</dbReference>
<dbReference type="GO" id="GO:0004016">
    <property type="term" value="F:adenylate cyclase activity"/>
    <property type="evidence" value="ECO:0007669"/>
    <property type="project" value="UniProtKB-ARBA"/>
</dbReference>
<gene>
    <name evidence="2" type="ORF">ENJ12_04120</name>
</gene>
<dbReference type="GO" id="GO:0009190">
    <property type="term" value="P:cyclic nucleotide biosynthetic process"/>
    <property type="evidence" value="ECO:0007669"/>
    <property type="project" value="InterPro"/>
</dbReference>
<dbReference type="Gene3D" id="3.30.70.1230">
    <property type="entry name" value="Nucleotide cyclase"/>
    <property type="match status" value="1"/>
</dbReference>
<evidence type="ECO:0000259" key="1">
    <source>
        <dbReference type="PROSITE" id="PS50125"/>
    </source>
</evidence>
<dbReference type="InterPro" id="IPR029787">
    <property type="entry name" value="Nucleotide_cyclase"/>
</dbReference>
<name>A0A831RXN5_9GAMM</name>
<dbReference type="AlphaFoldDB" id="A0A831RXN5"/>
<feature type="domain" description="Guanylate cyclase" evidence="1">
    <location>
        <begin position="495"/>
        <end position="629"/>
    </location>
</feature>
<dbReference type="Proteomes" id="UP000886339">
    <property type="component" value="Unassembled WGS sequence"/>
</dbReference>
<proteinExistence type="predicted"/>
<protein>
    <recommendedName>
        <fullName evidence="1">Guanylate cyclase domain-containing protein</fullName>
    </recommendedName>
</protein>
<dbReference type="InterPro" id="IPR001054">
    <property type="entry name" value="A/G_cyclase"/>
</dbReference>
<accession>A0A831RXN5</accession>
<dbReference type="PROSITE" id="PS50125">
    <property type="entry name" value="GUANYLATE_CYCLASE_2"/>
    <property type="match status" value="1"/>
</dbReference>
<organism evidence="2">
    <name type="scientific">Thiolapillus brandeum</name>
    <dbReference type="NCBI Taxonomy" id="1076588"/>
    <lineage>
        <taxon>Bacteria</taxon>
        <taxon>Pseudomonadati</taxon>
        <taxon>Pseudomonadota</taxon>
        <taxon>Gammaproteobacteria</taxon>
        <taxon>Chromatiales</taxon>
        <taxon>Sedimenticolaceae</taxon>
        <taxon>Thiolapillus</taxon>
    </lineage>
</organism>
<reference evidence="2" key="1">
    <citation type="journal article" date="2020" name="mSystems">
        <title>Genome- and Community-Level Interaction Insights into Carbon Utilization and Element Cycling Functions of Hydrothermarchaeota in Hydrothermal Sediment.</title>
        <authorList>
            <person name="Zhou Z."/>
            <person name="Liu Y."/>
            <person name="Xu W."/>
            <person name="Pan J."/>
            <person name="Luo Z.H."/>
            <person name="Li M."/>
        </authorList>
    </citation>
    <scope>NUCLEOTIDE SEQUENCE [LARGE SCALE GENOMIC DNA]</scope>
    <source>
        <strain evidence="2">HyVt-458</strain>
    </source>
</reference>
<sequence>MALISSSSDKGSAALLQDELVVPKRKSLRLDTFPLGMDNTRIDVRLEPKLKHAIDISVNSSMALYMRKLQLPMSNDLLVEDGGASETFHDVFSQLSSVVAQRARQSSRREVYQLFILSVVKQIYLSVDRQLRDCREGFDVDSTVGGLSGGDVVSRHEKLWRFSRHQTMLRYLVSHDLLEQLRSMEVISRKQRKSILALSWPVAEEMLFNPLLQLSDLSDEAAFIEIYPFLLLKPEMFRTFEQLMLDVLCRWLPDCPVRRLSNEHNDDLNALQLRRDQGDFPAYAQVEAYLRAVMSQSEYQRMESSWFDDPGNLSWLTGGDGERGRPGFWDAKRWHAFQDNLLEELEKTLQKNGILEMVFASALLPDLFRSLGRKGALRLVYEYLLGGRSKKELIPILQQFKDISDLDLYVQRMNTVRKEIKHADTAQRRSWLIKVVEGYASLRRDLKLSWEMYRALDLIRLLDKPKELTLSRANDLLQEFSLQEEGQTPEVKGHVILKADLRGSTELTASMLREGLNPASYFSQNLFDPINTLLQKYGAEKVFVEGDAVILMILEHANLPSQAVARACGLAYDIIDLVLRRNLESRQLGLPELELGVGVAYVPEAPCYLFDAGRKITISPAINRADRLSSCKGRDFVGFGEDKHWGVEVIRIEQTANGVSGSDQYCRYNVNGIELDLPAFQHLAEEIVLKKVKAASYGKKTGDNYYVGRFPDMAGKTRWQVVRHSAIKHWDGNKLSGSSKKAGNSFYELVTDPEILSRTREKLSGKN</sequence>
<dbReference type="GO" id="GO:0035556">
    <property type="term" value="P:intracellular signal transduction"/>
    <property type="evidence" value="ECO:0007669"/>
    <property type="project" value="InterPro"/>
</dbReference>
<dbReference type="EMBL" id="DRLF01000148">
    <property type="protein sequence ID" value="HEC06008.1"/>
    <property type="molecule type" value="Genomic_DNA"/>
</dbReference>
<comment type="caution">
    <text evidence="2">The sequence shown here is derived from an EMBL/GenBank/DDBJ whole genome shotgun (WGS) entry which is preliminary data.</text>
</comment>
<evidence type="ECO:0000313" key="2">
    <source>
        <dbReference type="EMBL" id="HEC06008.1"/>
    </source>
</evidence>